<accession>A0A7X4HNX2</accession>
<dbReference type="Proteomes" id="UP000460132">
    <property type="component" value="Unassembled WGS sequence"/>
</dbReference>
<feature type="transmembrane region" description="Helical" evidence="1">
    <location>
        <begin position="69"/>
        <end position="87"/>
    </location>
</feature>
<feature type="transmembrane region" description="Helical" evidence="1">
    <location>
        <begin position="20"/>
        <end position="37"/>
    </location>
</feature>
<dbReference type="AlphaFoldDB" id="A0A7X4HNX2"/>
<name>A0A7X4HNX2_9LACO</name>
<sequence>MLIKIRKLTVYQRVKLGIKLDLLNIVLAFLPQFLILVKYFSWVGLVFDGVGLLTIGILIWFCRYSTIITLSKASAILIVLRLIFTLLI</sequence>
<gene>
    <name evidence="2" type="ORF">GTK63_05185</name>
</gene>
<keyword evidence="1" id="KW-0812">Transmembrane</keyword>
<feature type="transmembrane region" description="Helical" evidence="1">
    <location>
        <begin position="43"/>
        <end position="62"/>
    </location>
</feature>
<protein>
    <submittedName>
        <fullName evidence="2">Uncharacterized protein</fullName>
    </submittedName>
</protein>
<evidence type="ECO:0000256" key="1">
    <source>
        <dbReference type="SAM" id="Phobius"/>
    </source>
</evidence>
<evidence type="ECO:0000313" key="2">
    <source>
        <dbReference type="EMBL" id="MYN53719.1"/>
    </source>
</evidence>
<keyword evidence="1" id="KW-1133">Transmembrane helix</keyword>
<dbReference type="RefSeq" id="WP_061205036.1">
    <property type="nucleotide sequence ID" value="NZ_LSVK01000007.1"/>
</dbReference>
<comment type="caution">
    <text evidence="2">The sequence shown here is derived from an EMBL/GenBank/DDBJ whole genome shotgun (WGS) entry which is preliminary data.</text>
</comment>
<dbReference type="EMBL" id="WWFF01000006">
    <property type="protein sequence ID" value="MYN53719.1"/>
    <property type="molecule type" value="Genomic_DNA"/>
</dbReference>
<reference evidence="2 3" key="1">
    <citation type="submission" date="2020-01" db="EMBL/GenBank/DDBJ databases">
        <title>Vaginal microbiome of pregnant Indian women: Insights into the genome of dominants Lactobacillus species.</title>
        <authorList>
            <person name="Das B."/>
            <person name="Mehta O."/>
            <person name="Ghosh T.S."/>
            <person name="Kothidar A."/>
            <person name="Gowtham M.R."/>
            <person name="Mitra R."/>
            <person name="Kshetrapal P."/>
            <person name="Wadhwa N."/>
            <person name="Thiruvengadam R."/>
            <person name="Nair G.B."/>
            <person name="Bhatnagar S."/>
            <person name="Pore S."/>
        </authorList>
    </citation>
    <scope>NUCLEOTIDE SEQUENCE [LARGE SCALE GENOMIC DNA]</scope>
    <source>
        <strain evidence="2 3">Indica2</strain>
    </source>
</reference>
<proteinExistence type="predicted"/>
<evidence type="ECO:0000313" key="3">
    <source>
        <dbReference type="Proteomes" id="UP000460132"/>
    </source>
</evidence>
<keyword evidence="1" id="KW-0472">Membrane</keyword>
<organism evidence="2 3">
    <name type="scientific">Lactobacillus crispatus</name>
    <dbReference type="NCBI Taxonomy" id="47770"/>
    <lineage>
        <taxon>Bacteria</taxon>
        <taxon>Bacillati</taxon>
        <taxon>Bacillota</taxon>
        <taxon>Bacilli</taxon>
        <taxon>Lactobacillales</taxon>
        <taxon>Lactobacillaceae</taxon>
        <taxon>Lactobacillus</taxon>
    </lineage>
</organism>